<dbReference type="Gene3D" id="3.90.550.10">
    <property type="entry name" value="Spore Coat Polysaccharide Biosynthesis Protein SpsA, Chain A"/>
    <property type="match status" value="1"/>
</dbReference>
<dbReference type="CDD" id="cd02511">
    <property type="entry name" value="Beta4Glucosyltransferase"/>
    <property type="match status" value="1"/>
</dbReference>
<dbReference type="GO" id="GO:0016757">
    <property type="term" value="F:glycosyltransferase activity"/>
    <property type="evidence" value="ECO:0007669"/>
    <property type="project" value="UniProtKB-KW"/>
</dbReference>
<gene>
    <name evidence="3" type="ORF">NITGR_310053</name>
</gene>
<reference evidence="3 4" key="1">
    <citation type="journal article" date="2013" name="Front. Microbiol.">
        <title>The genome of Nitrospina gracilis illuminates the metabolism and evolution of the major marine nitrite oxidizer.</title>
        <authorList>
            <person name="Luecker S."/>
            <person name="Nowka B."/>
            <person name="Rattei T."/>
            <person name="Spieck E."/>
            <person name="and Daims H."/>
        </authorList>
    </citation>
    <scope>NUCLEOTIDE SEQUENCE [LARGE SCALE GENOMIC DNA]</scope>
    <source>
        <strain evidence="3 4">3/211</strain>
    </source>
</reference>
<dbReference type="InParanoid" id="M1YJ82"/>
<dbReference type="EMBL" id="CAQJ01000035">
    <property type="protein sequence ID" value="CCQ90565.1"/>
    <property type="molecule type" value="Genomic_DNA"/>
</dbReference>
<dbReference type="AlphaFoldDB" id="M1YJ82"/>
<dbReference type="STRING" id="1266370.NITGR_310053"/>
<keyword evidence="3" id="KW-0328">Glycosyltransferase</keyword>
<comment type="caution">
    <text evidence="3">The sequence shown here is derived from an EMBL/GenBank/DDBJ whole genome shotgun (WGS) entry which is preliminary data.</text>
</comment>
<accession>M1YJ82</accession>
<protein>
    <submittedName>
        <fullName evidence="3">Uncharacterized glycosyltransferase HI_0653</fullName>
        <ecNumber evidence="3">2.4.-.-</ecNumber>
    </submittedName>
</protein>
<proteinExistence type="inferred from homology"/>
<dbReference type="PANTHER" id="PTHR43630:SF2">
    <property type="entry name" value="GLYCOSYLTRANSFERASE"/>
    <property type="match status" value="1"/>
</dbReference>
<evidence type="ECO:0000259" key="2">
    <source>
        <dbReference type="Pfam" id="PF00535"/>
    </source>
</evidence>
<evidence type="ECO:0000313" key="4">
    <source>
        <dbReference type="Proteomes" id="UP000011704"/>
    </source>
</evidence>
<dbReference type="PANTHER" id="PTHR43630">
    <property type="entry name" value="POLY-BETA-1,6-N-ACETYL-D-GLUCOSAMINE SYNTHASE"/>
    <property type="match status" value="1"/>
</dbReference>
<evidence type="ECO:0000313" key="3">
    <source>
        <dbReference type="EMBL" id="CCQ90565.1"/>
    </source>
</evidence>
<feature type="domain" description="Glycosyltransferase 2-like" evidence="2">
    <location>
        <begin position="11"/>
        <end position="125"/>
    </location>
</feature>
<evidence type="ECO:0000256" key="1">
    <source>
        <dbReference type="ARBA" id="ARBA00038494"/>
    </source>
</evidence>
<dbReference type="InterPro" id="IPR029044">
    <property type="entry name" value="Nucleotide-diphossugar_trans"/>
</dbReference>
<organism evidence="3 4">
    <name type="scientific">Nitrospina gracilis (strain 3/211)</name>
    <dbReference type="NCBI Taxonomy" id="1266370"/>
    <lineage>
        <taxon>Bacteria</taxon>
        <taxon>Pseudomonadati</taxon>
        <taxon>Nitrospinota/Tectimicrobiota group</taxon>
        <taxon>Nitrospinota</taxon>
        <taxon>Nitrospinia</taxon>
        <taxon>Nitrospinales</taxon>
        <taxon>Nitrospinaceae</taxon>
        <taxon>Nitrospina</taxon>
    </lineage>
</organism>
<dbReference type="Pfam" id="PF00535">
    <property type="entry name" value="Glycos_transf_2"/>
    <property type="match status" value="1"/>
</dbReference>
<dbReference type="HOGENOM" id="CLU_065962_1_0_0"/>
<dbReference type="Proteomes" id="UP000011704">
    <property type="component" value="Unassembled WGS sequence"/>
</dbReference>
<comment type="similarity">
    <text evidence="1">Belongs to the glycosyltransferase 2 family. WaaE/KdtX subfamily.</text>
</comment>
<keyword evidence="3" id="KW-0808">Transferase</keyword>
<dbReference type="InterPro" id="IPR001173">
    <property type="entry name" value="Glyco_trans_2-like"/>
</dbReference>
<dbReference type="EC" id="2.4.-.-" evidence="3"/>
<keyword evidence="4" id="KW-1185">Reference proteome</keyword>
<sequence>MGSHQKQKMLSVILITKNEAVRIRQCLESVKWADEIVVLDSGSTDGTPDICREYTSEVHDVDWPGFGLQKNRALDMATGDWVLSVDADEVVTDALRDEIERTLRKPKYNGYRIPRSSHYVGRCIRHSGWTPDYVVRLMKKGSGAFTNSLVHEKLEIAGKVGRLKNPLIHYSFDTFEDVLDKMNRYSTYNAQMLYEQDRSSSLLEAVARGMWAFFRTYFLKRGFLDGRQGFQLAVSNAEGTYYKYVKLMELHRKKKSEKP</sequence>
<name>M1YJ82_NITG3</name>
<dbReference type="SUPFAM" id="SSF53448">
    <property type="entry name" value="Nucleotide-diphospho-sugar transferases"/>
    <property type="match status" value="1"/>
</dbReference>